<dbReference type="AlphaFoldDB" id="A0A9W6Y137"/>
<dbReference type="OrthoDB" id="111524at2759"/>
<accession>A0A9W6Y137</accession>
<feature type="domain" description="Integrase catalytic" evidence="1">
    <location>
        <begin position="1"/>
        <end position="86"/>
    </location>
</feature>
<dbReference type="InterPro" id="IPR012337">
    <property type="entry name" value="RNaseH-like_sf"/>
</dbReference>
<evidence type="ECO:0000313" key="3">
    <source>
        <dbReference type="Proteomes" id="UP001165121"/>
    </source>
</evidence>
<dbReference type="EMBL" id="BSXT01002673">
    <property type="protein sequence ID" value="GMF50303.1"/>
    <property type="molecule type" value="Genomic_DNA"/>
</dbReference>
<proteinExistence type="predicted"/>
<dbReference type="InterPro" id="IPR036397">
    <property type="entry name" value="RNaseH_sf"/>
</dbReference>
<protein>
    <submittedName>
        <fullName evidence="2">Unnamed protein product</fullName>
    </submittedName>
</protein>
<dbReference type="SUPFAM" id="SSF53098">
    <property type="entry name" value="Ribonuclease H-like"/>
    <property type="match status" value="1"/>
</dbReference>
<comment type="caution">
    <text evidence="2">The sequence shown here is derived from an EMBL/GenBank/DDBJ whole genome shotgun (WGS) entry which is preliminary data.</text>
</comment>
<dbReference type="PANTHER" id="PTHR42648">
    <property type="entry name" value="TRANSPOSASE, PUTATIVE-RELATED"/>
    <property type="match status" value="1"/>
</dbReference>
<dbReference type="Proteomes" id="UP001165121">
    <property type="component" value="Unassembled WGS sequence"/>
</dbReference>
<dbReference type="InterPro" id="IPR039537">
    <property type="entry name" value="Retrotran_Ty1/copia-like"/>
</dbReference>
<dbReference type="GO" id="GO:0015074">
    <property type="term" value="P:DNA integration"/>
    <property type="evidence" value="ECO:0007669"/>
    <property type="project" value="InterPro"/>
</dbReference>
<name>A0A9W6Y137_9STRA</name>
<keyword evidence="3" id="KW-1185">Reference proteome</keyword>
<evidence type="ECO:0000313" key="2">
    <source>
        <dbReference type="EMBL" id="GMF50303.1"/>
    </source>
</evidence>
<gene>
    <name evidence="2" type="ORF">Pfra01_002005100</name>
</gene>
<reference evidence="2" key="1">
    <citation type="submission" date="2023-04" db="EMBL/GenBank/DDBJ databases">
        <title>Phytophthora fragariaefolia NBRC 109709.</title>
        <authorList>
            <person name="Ichikawa N."/>
            <person name="Sato H."/>
            <person name="Tonouchi N."/>
        </authorList>
    </citation>
    <scope>NUCLEOTIDE SEQUENCE</scope>
    <source>
        <strain evidence="2">NBRC 109709</strain>
    </source>
</reference>
<organism evidence="2 3">
    <name type="scientific">Phytophthora fragariaefolia</name>
    <dbReference type="NCBI Taxonomy" id="1490495"/>
    <lineage>
        <taxon>Eukaryota</taxon>
        <taxon>Sar</taxon>
        <taxon>Stramenopiles</taxon>
        <taxon>Oomycota</taxon>
        <taxon>Peronosporomycetes</taxon>
        <taxon>Peronosporales</taxon>
        <taxon>Peronosporaceae</taxon>
        <taxon>Phytophthora</taxon>
    </lineage>
</organism>
<dbReference type="Gene3D" id="3.30.420.10">
    <property type="entry name" value="Ribonuclease H-like superfamily/Ribonuclease H"/>
    <property type="match status" value="1"/>
</dbReference>
<sequence>MEISWCGFMQVYPLNKKFKATSTMKLFLKLIERQAVVLVSEIKVIRTDGGTEFLNKDFRRLVQSQGTAQEHTARYSSYQNGVAERARFTNPRGELGAFVGCTDEVKGYKVWFSGPGSPLVDANDVRLIDRMFQELRDVGEEDQADFAPVDGDDCRRTAEIRSGGGEHVSVSTARRRSKRIASQSLMQAAAFAVLGESL</sequence>
<dbReference type="PANTHER" id="PTHR42648:SF28">
    <property type="entry name" value="TRANSPOSON-ENCODED PROTEIN WITH RIBONUCLEASE H-LIKE AND RETROVIRUS ZINC FINGER-LIKE DOMAINS"/>
    <property type="match status" value="1"/>
</dbReference>
<dbReference type="InterPro" id="IPR001584">
    <property type="entry name" value="Integrase_cat-core"/>
</dbReference>
<dbReference type="GO" id="GO:0003676">
    <property type="term" value="F:nucleic acid binding"/>
    <property type="evidence" value="ECO:0007669"/>
    <property type="project" value="InterPro"/>
</dbReference>
<dbReference type="PROSITE" id="PS50994">
    <property type="entry name" value="INTEGRASE"/>
    <property type="match status" value="1"/>
</dbReference>
<evidence type="ECO:0000259" key="1">
    <source>
        <dbReference type="PROSITE" id="PS50994"/>
    </source>
</evidence>